<keyword evidence="1" id="KW-0805">Transcription regulation</keyword>
<dbReference type="InterPro" id="IPR000524">
    <property type="entry name" value="Tscrpt_reg_HTH_GntR"/>
</dbReference>
<dbReference type="InterPro" id="IPR008920">
    <property type="entry name" value="TF_FadR/GntR_C"/>
</dbReference>
<dbReference type="InterPro" id="IPR036390">
    <property type="entry name" value="WH_DNA-bd_sf"/>
</dbReference>
<evidence type="ECO:0000256" key="1">
    <source>
        <dbReference type="ARBA" id="ARBA00023015"/>
    </source>
</evidence>
<dbReference type="SUPFAM" id="SSF48008">
    <property type="entry name" value="GntR ligand-binding domain-like"/>
    <property type="match status" value="1"/>
</dbReference>
<reference evidence="5 6" key="1">
    <citation type="journal article" date="2017" name="Front. Microbiol.">
        <title>New Insights into the Diversity of the Genus Faecalibacterium.</title>
        <authorList>
            <person name="Benevides L."/>
            <person name="Burman S."/>
            <person name="Martin R."/>
            <person name="Robert V."/>
            <person name="Thomas M."/>
            <person name="Miquel S."/>
            <person name="Chain F."/>
            <person name="Sokol H."/>
            <person name="Bermudez-Humaran L.G."/>
            <person name="Morrison M."/>
            <person name="Langella P."/>
            <person name="Azevedo V.A."/>
            <person name="Chatel J.M."/>
            <person name="Soares S."/>
        </authorList>
    </citation>
    <scope>NUCLEOTIDE SEQUENCE [LARGE SCALE GENOMIC DNA]</scope>
    <source>
        <strain evidence="5 6">CNCM I 4644</strain>
    </source>
</reference>
<evidence type="ECO:0000256" key="2">
    <source>
        <dbReference type="ARBA" id="ARBA00023125"/>
    </source>
</evidence>
<feature type="domain" description="HTH gntR-type" evidence="4">
    <location>
        <begin position="5"/>
        <end position="72"/>
    </location>
</feature>
<comment type="caution">
    <text evidence="5">The sequence shown here is derived from an EMBL/GenBank/DDBJ whole genome shotgun (WGS) entry which is preliminary data.</text>
</comment>
<dbReference type="PANTHER" id="PTHR43537:SF51">
    <property type="entry name" value="HTH-TYPE TRANSCRIPTIONAL REGULATOR LGOR-RELATED"/>
    <property type="match status" value="1"/>
</dbReference>
<dbReference type="AlphaFoldDB" id="A0A2A7B067"/>
<dbReference type="PROSITE" id="PS50949">
    <property type="entry name" value="HTH_GNTR"/>
    <property type="match status" value="1"/>
</dbReference>
<dbReference type="Pfam" id="PF07729">
    <property type="entry name" value="FCD"/>
    <property type="match status" value="1"/>
</dbReference>
<keyword evidence="2" id="KW-0238">DNA-binding</keyword>
<evidence type="ECO:0000259" key="4">
    <source>
        <dbReference type="PROSITE" id="PS50949"/>
    </source>
</evidence>
<dbReference type="InterPro" id="IPR011711">
    <property type="entry name" value="GntR_C"/>
</dbReference>
<dbReference type="PANTHER" id="PTHR43537">
    <property type="entry name" value="TRANSCRIPTIONAL REGULATOR, GNTR FAMILY"/>
    <property type="match status" value="1"/>
</dbReference>
<dbReference type="RefSeq" id="WP_097778967.1">
    <property type="nucleotide sequence ID" value="NZ_NMTZ01000009.1"/>
</dbReference>
<dbReference type="GO" id="GO:0003677">
    <property type="term" value="F:DNA binding"/>
    <property type="evidence" value="ECO:0007669"/>
    <property type="project" value="UniProtKB-KW"/>
</dbReference>
<dbReference type="Gene3D" id="1.20.120.530">
    <property type="entry name" value="GntR ligand-binding domain-like"/>
    <property type="match status" value="1"/>
</dbReference>
<dbReference type="EMBL" id="NMTZ01000009">
    <property type="protein sequence ID" value="PDX84786.1"/>
    <property type="molecule type" value="Genomic_DNA"/>
</dbReference>
<evidence type="ECO:0000313" key="5">
    <source>
        <dbReference type="EMBL" id="PDX84786.1"/>
    </source>
</evidence>
<dbReference type="Proteomes" id="UP000220480">
    <property type="component" value="Unassembled WGS sequence"/>
</dbReference>
<dbReference type="Pfam" id="PF00392">
    <property type="entry name" value="GntR"/>
    <property type="match status" value="1"/>
</dbReference>
<gene>
    <name evidence="5" type="ORF">CGS59_03580</name>
</gene>
<dbReference type="InterPro" id="IPR036388">
    <property type="entry name" value="WH-like_DNA-bd_sf"/>
</dbReference>
<keyword evidence="3" id="KW-0804">Transcription</keyword>
<dbReference type="GO" id="GO:0003700">
    <property type="term" value="F:DNA-binding transcription factor activity"/>
    <property type="evidence" value="ECO:0007669"/>
    <property type="project" value="InterPro"/>
</dbReference>
<sequence length="228" mass="26298">MEQQYKTDAEIYAVLEREIIDLTIRPGSSLSENPLCARFGAPRSLIRVVLQKLQENGLVRIVPYKGTTVTRLNRRIVDELIYERTAVEGRILRDFAPIATPAQRAQIRARVDAYEALARAENPDFNKLYEVDCRLHETWFAAMDKMYLWSTLQNAHADYSRFRMLDTMTTGGLDEVIADHRNLLNAIERCDLAAFEPLVERHLYGGIRRLGSKLTEEYADFFEPETVK</sequence>
<evidence type="ECO:0000313" key="6">
    <source>
        <dbReference type="Proteomes" id="UP000220480"/>
    </source>
</evidence>
<name>A0A2A7B067_9FIRM</name>
<evidence type="ECO:0000256" key="3">
    <source>
        <dbReference type="ARBA" id="ARBA00023163"/>
    </source>
</evidence>
<dbReference type="Gene3D" id="1.10.10.10">
    <property type="entry name" value="Winged helix-like DNA-binding domain superfamily/Winged helix DNA-binding domain"/>
    <property type="match status" value="1"/>
</dbReference>
<organism evidence="5 6">
    <name type="scientific">Faecalibacterium prausnitzii</name>
    <dbReference type="NCBI Taxonomy" id="853"/>
    <lineage>
        <taxon>Bacteria</taxon>
        <taxon>Bacillati</taxon>
        <taxon>Bacillota</taxon>
        <taxon>Clostridia</taxon>
        <taxon>Eubacteriales</taxon>
        <taxon>Oscillospiraceae</taxon>
        <taxon>Faecalibacterium</taxon>
    </lineage>
</organism>
<dbReference type="SUPFAM" id="SSF46785">
    <property type="entry name" value="Winged helix' DNA-binding domain"/>
    <property type="match status" value="1"/>
</dbReference>
<dbReference type="SMART" id="SM00345">
    <property type="entry name" value="HTH_GNTR"/>
    <property type="match status" value="1"/>
</dbReference>
<proteinExistence type="predicted"/>
<protein>
    <submittedName>
        <fullName evidence="5">GntR family transcriptional regulator</fullName>
    </submittedName>
</protein>
<accession>A0A2A7B067</accession>